<feature type="domain" description="HTH psq-type" evidence="2">
    <location>
        <begin position="31"/>
        <end position="78"/>
    </location>
</feature>
<reference evidence="3 4" key="1">
    <citation type="submission" date="2024-05" db="EMBL/GenBank/DDBJ databases">
        <authorList>
            <person name="Wallberg A."/>
        </authorList>
    </citation>
    <scope>NUCLEOTIDE SEQUENCE [LARGE SCALE GENOMIC DNA]</scope>
</reference>
<evidence type="ECO:0000259" key="2">
    <source>
        <dbReference type="Pfam" id="PF04218"/>
    </source>
</evidence>
<evidence type="ECO:0000313" key="4">
    <source>
        <dbReference type="Proteomes" id="UP001497623"/>
    </source>
</evidence>
<dbReference type="GO" id="GO:0005634">
    <property type="term" value="C:nucleus"/>
    <property type="evidence" value="ECO:0007669"/>
    <property type="project" value="UniProtKB-SubCell"/>
</dbReference>
<dbReference type="Proteomes" id="UP001497623">
    <property type="component" value="Unassembled WGS sequence"/>
</dbReference>
<name>A0AAV2SKB8_MEGNR</name>
<keyword evidence="4" id="KW-1185">Reference proteome</keyword>
<organism evidence="3 4">
    <name type="scientific">Meganyctiphanes norvegica</name>
    <name type="common">Northern krill</name>
    <name type="synonym">Thysanopoda norvegica</name>
    <dbReference type="NCBI Taxonomy" id="48144"/>
    <lineage>
        <taxon>Eukaryota</taxon>
        <taxon>Metazoa</taxon>
        <taxon>Ecdysozoa</taxon>
        <taxon>Arthropoda</taxon>
        <taxon>Crustacea</taxon>
        <taxon>Multicrustacea</taxon>
        <taxon>Malacostraca</taxon>
        <taxon>Eumalacostraca</taxon>
        <taxon>Eucarida</taxon>
        <taxon>Euphausiacea</taxon>
        <taxon>Euphausiidae</taxon>
        <taxon>Meganyctiphanes</taxon>
    </lineage>
</organism>
<accession>A0AAV2SKB8</accession>
<dbReference type="EMBL" id="CAXKWB010068498">
    <property type="protein sequence ID" value="CAL4192059.1"/>
    <property type="molecule type" value="Genomic_DNA"/>
</dbReference>
<dbReference type="GO" id="GO:0003677">
    <property type="term" value="F:DNA binding"/>
    <property type="evidence" value="ECO:0007669"/>
    <property type="project" value="InterPro"/>
</dbReference>
<evidence type="ECO:0000256" key="1">
    <source>
        <dbReference type="ARBA" id="ARBA00004123"/>
    </source>
</evidence>
<dbReference type="InterPro" id="IPR007889">
    <property type="entry name" value="HTH_Psq"/>
</dbReference>
<gene>
    <name evidence="3" type="ORF">MNOR_LOCUS36700</name>
</gene>
<evidence type="ECO:0000313" key="3">
    <source>
        <dbReference type="EMBL" id="CAL4192059.1"/>
    </source>
</evidence>
<dbReference type="Gene3D" id="1.10.10.60">
    <property type="entry name" value="Homeodomain-like"/>
    <property type="match status" value="1"/>
</dbReference>
<proteinExistence type="predicted"/>
<dbReference type="AlphaFoldDB" id="A0AAV2SKB8"/>
<dbReference type="SUPFAM" id="SSF46689">
    <property type="entry name" value="Homeodomain-like"/>
    <property type="match status" value="1"/>
</dbReference>
<dbReference type="Pfam" id="PF04218">
    <property type="entry name" value="CENP-B_N"/>
    <property type="match status" value="1"/>
</dbReference>
<dbReference type="InterPro" id="IPR009057">
    <property type="entry name" value="Homeodomain-like_sf"/>
</dbReference>
<protein>
    <recommendedName>
        <fullName evidence="2">HTH psq-type domain-containing protein</fullName>
    </recommendedName>
</protein>
<feature type="non-terminal residue" evidence="3">
    <location>
        <position position="1"/>
    </location>
</feature>
<sequence length="104" mass="11998">EHGIMATEKSYLPLLSCTVSKLEEQIRIKEKNKRNRISFETKTKICKMKDEGKSNCEICRIFNLKSSNVSTMYNAKYKPSILQMAKEECVPVPKKKKGPMKDPQ</sequence>
<comment type="subcellular location">
    <subcellularLocation>
        <location evidence="1">Nucleus</location>
    </subcellularLocation>
</comment>
<comment type="caution">
    <text evidence="3">The sequence shown here is derived from an EMBL/GenBank/DDBJ whole genome shotgun (WGS) entry which is preliminary data.</text>
</comment>